<dbReference type="HOGENOM" id="CLU_2578884_0_0_1"/>
<sequence>MRRPAALSCVAPAVAKPTAARTGAEWLPDRARQAQSHRRGANANRAVAVRRSRQPPAVSRTAVQPSAVSSQSPSLPPPQQQ</sequence>
<feature type="region of interest" description="Disordered" evidence="1">
    <location>
        <begin position="1"/>
        <end position="81"/>
    </location>
</feature>
<feature type="compositionally biased region" description="Low complexity" evidence="1">
    <location>
        <begin position="62"/>
        <end position="73"/>
    </location>
</feature>
<keyword evidence="3" id="KW-1185">Reference proteome</keyword>
<accession>A0A0D3IEN9</accession>
<reference evidence="3" key="1">
    <citation type="journal article" date="2013" name="Nature">
        <title>Pan genome of the phytoplankton Emiliania underpins its global distribution.</title>
        <authorList>
            <person name="Read B.A."/>
            <person name="Kegel J."/>
            <person name="Klute M.J."/>
            <person name="Kuo A."/>
            <person name="Lefebvre S.C."/>
            <person name="Maumus F."/>
            <person name="Mayer C."/>
            <person name="Miller J."/>
            <person name="Monier A."/>
            <person name="Salamov A."/>
            <person name="Young J."/>
            <person name="Aguilar M."/>
            <person name="Claverie J.M."/>
            <person name="Frickenhaus S."/>
            <person name="Gonzalez K."/>
            <person name="Herman E.K."/>
            <person name="Lin Y.C."/>
            <person name="Napier J."/>
            <person name="Ogata H."/>
            <person name="Sarno A.F."/>
            <person name="Shmutz J."/>
            <person name="Schroeder D."/>
            <person name="de Vargas C."/>
            <person name="Verret F."/>
            <person name="von Dassow P."/>
            <person name="Valentin K."/>
            <person name="Van de Peer Y."/>
            <person name="Wheeler G."/>
            <person name="Dacks J.B."/>
            <person name="Delwiche C.F."/>
            <person name="Dyhrman S.T."/>
            <person name="Glockner G."/>
            <person name="John U."/>
            <person name="Richards T."/>
            <person name="Worden A.Z."/>
            <person name="Zhang X."/>
            <person name="Grigoriev I.V."/>
            <person name="Allen A.E."/>
            <person name="Bidle K."/>
            <person name="Borodovsky M."/>
            <person name="Bowler C."/>
            <person name="Brownlee C."/>
            <person name="Cock J.M."/>
            <person name="Elias M."/>
            <person name="Gladyshev V.N."/>
            <person name="Groth M."/>
            <person name="Guda C."/>
            <person name="Hadaegh A."/>
            <person name="Iglesias-Rodriguez M.D."/>
            <person name="Jenkins J."/>
            <person name="Jones B.M."/>
            <person name="Lawson T."/>
            <person name="Leese F."/>
            <person name="Lindquist E."/>
            <person name="Lobanov A."/>
            <person name="Lomsadze A."/>
            <person name="Malik S.B."/>
            <person name="Marsh M.E."/>
            <person name="Mackinder L."/>
            <person name="Mock T."/>
            <person name="Mueller-Roeber B."/>
            <person name="Pagarete A."/>
            <person name="Parker M."/>
            <person name="Probert I."/>
            <person name="Quesneville H."/>
            <person name="Raines C."/>
            <person name="Rensing S.A."/>
            <person name="Riano-Pachon D.M."/>
            <person name="Richier S."/>
            <person name="Rokitta S."/>
            <person name="Shiraiwa Y."/>
            <person name="Soanes D.M."/>
            <person name="van der Giezen M."/>
            <person name="Wahlund T.M."/>
            <person name="Williams B."/>
            <person name="Wilson W."/>
            <person name="Wolfe G."/>
            <person name="Wurch L.L."/>
        </authorList>
    </citation>
    <scope>NUCLEOTIDE SEQUENCE</scope>
</reference>
<dbReference type="RefSeq" id="XP_005762153.1">
    <property type="nucleotide sequence ID" value="XM_005762096.1"/>
</dbReference>
<organism evidence="2 3">
    <name type="scientific">Emiliania huxleyi (strain CCMP1516)</name>
    <dbReference type="NCBI Taxonomy" id="280463"/>
    <lineage>
        <taxon>Eukaryota</taxon>
        <taxon>Haptista</taxon>
        <taxon>Haptophyta</taxon>
        <taxon>Prymnesiophyceae</taxon>
        <taxon>Isochrysidales</taxon>
        <taxon>Noelaerhabdaceae</taxon>
        <taxon>Emiliania</taxon>
    </lineage>
</organism>
<dbReference type="AlphaFoldDB" id="A0A0D3IEN9"/>
<dbReference type="Proteomes" id="UP000013827">
    <property type="component" value="Unassembled WGS sequence"/>
</dbReference>
<dbReference type="PaxDb" id="2903-EOD09724"/>
<dbReference type="KEGG" id="ehx:EMIHUDRAFT_374388"/>
<name>A0A0D3IEN9_EMIH1</name>
<reference evidence="2" key="2">
    <citation type="submission" date="2024-10" db="UniProtKB">
        <authorList>
            <consortium name="EnsemblProtists"/>
        </authorList>
    </citation>
    <scope>IDENTIFICATION</scope>
</reference>
<proteinExistence type="predicted"/>
<dbReference type="EnsemblProtists" id="EOD09724">
    <property type="protein sequence ID" value="EOD09724"/>
    <property type="gene ID" value="EMIHUDRAFT_374388"/>
</dbReference>
<evidence type="ECO:0000313" key="3">
    <source>
        <dbReference type="Proteomes" id="UP000013827"/>
    </source>
</evidence>
<dbReference type="GeneID" id="17255876"/>
<protein>
    <submittedName>
        <fullName evidence="2">Uncharacterized protein</fullName>
    </submittedName>
</protein>
<evidence type="ECO:0000313" key="2">
    <source>
        <dbReference type="EnsemblProtists" id="EOD09724"/>
    </source>
</evidence>
<evidence type="ECO:0000256" key="1">
    <source>
        <dbReference type="SAM" id="MobiDB-lite"/>
    </source>
</evidence>